<dbReference type="GO" id="GO:0043565">
    <property type="term" value="F:sequence-specific DNA binding"/>
    <property type="evidence" value="ECO:0007669"/>
    <property type="project" value="TreeGrafter"/>
</dbReference>
<keyword evidence="7" id="KW-1185">Reference proteome</keyword>
<evidence type="ECO:0000256" key="2">
    <source>
        <dbReference type="ARBA" id="ARBA00023015"/>
    </source>
</evidence>
<dbReference type="Gene3D" id="3.40.190.290">
    <property type="match status" value="1"/>
</dbReference>
<dbReference type="PANTHER" id="PTHR30537:SF5">
    <property type="entry name" value="HTH-TYPE TRANSCRIPTIONAL ACTIVATOR TTDR-RELATED"/>
    <property type="match status" value="1"/>
</dbReference>
<protein>
    <submittedName>
        <fullName evidence="6">Transcriptional regulator</fullName>
    </submittedName>
</protein>
<accession>A0A2S9H280</accession>
<evidence type="ECO:0000256" key="4">
    <source>
        <dbReference type="ARBA" id="ARBA00023163"/>
    </source>
</evidence>
<dbReference type="EMBL" id="PUGF01000004">
    <property type="protein sequence ID" value="PRC94092.1"/>
    <property type="molecule type" value="Genomic_DNA"/>
</dbReference>
<dbReference type="InterPro" id="IPR036388">
    <property type="entry name" value="WH-like_DNA-bd_sf"/>
</dbReference>
<comment type="similarity">
    <text evidence="1">Belongs to the LysR transcriptional regulatory family.</text>
</comment>
<dbReference type="GO" id="GO:0006351">
    <property type="term" value="P:DNA-templated transcription"/>
    <property type="evidence" value="ECO:0007669"/>
    <property type="project" value="TreeGrafter"/>
</dbReference>
<dbReference type="OrthoDB" id="8523827at2"/>
<evidence type="ECO:0000256" key="3">
    <source>
        <dbReference type="ARBA" id="ARBA00023125"/>
    </source>
</evidence>
<gene>
    <name evidence="6" type="ORF">S2091_1265</name>
</gene>
<dbReference type="Pfam" id="PF03466">
    <property type="entry name" value="LysR_substrate"/>
    <property type="match status" value="1"/>
</dbReference>
<comment type="caution">
    <text evidence="6">The sequence shown here is derived from an EMBL/GenBank/DDBJ whole genome shotgun (WGS) entry which is preliminary data.</text>
</comment>
<name>A0A2S9H280_9BURK</name>
<keyword evidence="3" id="KW-0238">DNA-binding</keyword>
<dbReference type="AlphaFoldDB" id="A0A2S9H280"/>
<dbReference type="PANTHER" id="PTHR30537">
    <property type="entry name" value="HTH-TYPE TRANSCRIPTIONAL REGULATOR"/>
    <property type="match status" value="1"/>
</dbReference>
<dbReference type="Proteomes" id="UP000237839">
    <property type="component" value="Unassembled WGS sequence"/>
</dbReference>
<dbReference type="RefSeq" id="WP_105530943.1">
    <property type="nucleotide sequence ID" value="NZ_PUGF01000004.1"/>
</dbReference>
<evidence type="ECO:0000313" key="7">
    <source>
        <dbReference type="Proteomes" id="UP000237839"/>
    </source>
</evidence>
<dbReference type="SUPFAM" id="SSF53850">
    <property type="entry name" value="Periplasmic binding protein-like II"/>
    <property type="match status" value="1"/>
</dbReference>
<organism evidence="6 7">
    <name type="scientific">Solimicrobium silvestre</name>
    <dbReference type="NCBI Taxonomy" id="2099400"/>
    <lineage>
        <taxon>Bacteria</taxon>
        <taxon>Pseudomonadati</taxon>
        <taxon>Pseudomonadota</taxon>
        <taxon>Betaproteobacteria</taxon>
        <taxon>Burkholderiales</taxon>
        <taxon>Oxalobacteraceae</taxon>
        <taxon>Solimicrobium</taxon>
    </lineage>
</organism>
<keyword evidence="4" id="KW-0804">Transcription</keyword>
<dbReference type="SUPFAM" id="SSF46785">
    <property type="entry name" value="Winged helix' DNA-binding domain"/>
    <property type="match status" value="1"/>
</dbReference>
<reference evidence="6 7" key="1">
    <citation type="submission" date="2018-02" db="EMBL/GenBank/DDBJ databases">
        <title>Solimicrobium silvestre gen. nov., sp. nov., isolated from alpine forest soil.</title>
        <authorList>
            <person name="Margesin R."/>
            <person name="Albuquerque L."/>
            <person name="Zhang D.-C."/>
            <person name="Froufe H.J.C."/>
            <person name="Severino R."/>
            <person name="Roxo I."/>
            <person name="Egas C."/>
            <person name="Da Costa M.S."/>
        </authorList>
    </citation>
    <scope>NUCLEOTIDE SEQUENCE [LARGE SCALE GENOMIC DNA]</scope>
    <source>
        <strain evidence="6 7">S20-91</strain>
    </source>
</reference>
<sequence>MLNTSTAAISRSIQKLEKELGVRLLNRTTRKIGCTDEGMALYRDTQAALLQMNRALTAAKQSRTDARGLLRITCARNFGRKFIAPLAISFRKSYPEIDIDLSLDDDVIDLIEHGADMAIRGGHREDSRLIYRSLAIMPFYVCATPKYLAREGTPIQSADIAHHKCVAFKVGVSSEPMRWEFDDSGKLYRMEVRGSFSVNDIESACQAALADEGLVQLPGYLAVEHIRAGRLRPVLLDQLSRHRSFSITYVNRRELQPLRDTLFADYIYQSLRDEKLFSLTAQELQNFIV</sequence>
<dbReference type="InterPro" id="IPR000847">
    <property type="entry name" value="LysR_HTH_N"/>
</dbReference>
<evidence type="ECO:0000256" key="1">
    <source>
        <dbReference type="ARBA" id="ARBA00009437"/>
    </source>
</evidence>
<dbReference type="PROSITE" id="PS50931">
    <property type="entry name" value="HTH_LYSR"/>
    <property type="match status" value="1"/>
</dbReference>
<dbReference type="Gene3D" id="1.10.10.10">
    <property type="entry name" value="Winged helix-like DNA-binding domain superfamily/Winged helix DNA-binding domain"/>
    <property type="match status" value="1"/>
</dbReference>
<dbReference type="CDD" id="cd08422">
    <property type="entry name" value="PBP2_CrgA_like"/>
    <property type="match status" value="1"/>
</dbReference>
<dbReference type="InterPro" id="IPR036390">
    <property type="entry name" value="WH_DNA-bd_sf"/>
</dbReference>
<dbReference type="InterPro" id="IPR058163">
    <property type="entry name" value="LysR-type_TF_proteobact-type"/>
</dbReference>
<dbReference type="InterPro" id="IPR005119">
    <property type="entry name" value="LysR_subst-bd"/>
</dbReference>
<dbReference type="Pfam" id="PF00126">
    <property type="entry name" value="HTH_1"/>
    <property type="match status" value="1"/>
</dbReference>
<evidence type="ECO:0000259" key="5">
    <source>
        <dbReference type="PROSITE" id="PS50931"/>
    </source>
</evidence>
<dbReference type="GO" id="GO:0003700">
    <property type="term" value="F:DNA-binding transcription factor activity"/>
    <property type="evidence" value="ECO:0007669"/>
    <property type="project" value="InterPro"/>
</dbReference>
<evidence type="ECO:0000313" key="6">
    <source>
        <dbReference type="EMBL" id="PRC94092.1"/>
    </source>
</evidence>
<proteinExistence type="inferred from homology"/>
<keyword evidence="2" id="KW-0805">Transcription regulation</keyword>
<feature type="domain" description="HTH lysR-type" evidence="5">
    <location>
        <begin position="1"/>
        <end position="35"/>
    </location>
</feature>